<comment type="catalytic activity">
    <reaction evidence="10">
        <text>[GlcNAc-(1-&gt;4)-Mur2Ac(oyl-L-Ala-gamma-D-Glu-L-Lys-D-Ala-D-Ala)](n)-di-trans,octa-cis-undecaprenyl diphosphate + beta-D-GlcNAc-(1-&gt;4)-Mur2Ac(oyl-L-Ala-gamma-D-Glu-L-Lys-D-Ala-D-Ala)-di-trans,octa-cis-undecaprenyl diphosphate = [GlcNAc-(1-&gt;4)-Mur2Ac(oyl-L-Ala-gamma-D-Glu-L-Lys-D-Ala-D-Ala)](n+1)-di-trans,octa-cis-undecaprenyl diphosphate + di-trans,octa-cis-undecaprenyl diphosphate + H(+)</text>
        <dbReference type="Rhea" id="RHEA:23708"/>
        <dbReference type="Rhea" id="RHEA-COMP:9602"/>
        <dbReference type="Rhea" id="RHEA-COMP:9603"/>
        <dbReference type="ChEBI" id="CHEBI:15378"/>
        <dbReference type="ChEBI" id="CHEBI:58405"/>
        <dbReference type="ChEBI" id="CHEBI:60033"/>
        <dbReference type="ChEBI" id="CHEBI:78435"/>
        <dbReference type="EC" id="2.4.99.28"/>
    </reaction>
</comment>
<dbReference type="InterPro" id="IPR012338">
    <property type="entry name" value="Beta-lactam/transpept-like"/>
</dbReference>
<reference evidence="12" key="1">
    <citation type="journal article" date="2014" name="Front. Microbiol.">
        <title>High frequency of phylogenetically diverse reductive dehalogenase-homologous genes in deep subseafloor sedimentary metagenomes.</title>
        <authorList>
            <person name="Kawai M."/>
            <person name="Futagami T."/>
            <person name="Toyoda A."/>
            <person name="Takaki Y."/>
            <person name="Nishi S."/>
            <person name="Hori S."/>
            <person name="Arai W."/>
            <person name="Tsubouchi T."/>
            <person name="Morono Y."/>
            <person name="Uchiyama I."/>
            <person name="Ito T."/>
            <person name="Fujiyama A."/>
            <person name="Inagaki F."/>
            <person name="Takami H."/>
        </authorList>
    </citation>
    <scope>NUCLEOTIDE SEQUENCE</scope>
    <source>
        <strain evidence="12">Expedition CK06-06</strain>
    </source>
</reference>
<dbReference type="InterPro" id="IPR001460">
    <property type="entry name" value="PCN-bd_Tpept"/>
</dbReference>
<evidence type="ECO:0000256" key="5">
    <source>
        <dbReference type="ARBA" id="ARBA00022960"/>
    </source>
</evidence>
<keyword evidence="3" id="KW-0328">Glycosyltransferase</keyword>
<dbReference type="EMBL" id="BARU01021700">
    <property type="protein sequence ID" value="GAH48696.1"/>
    <property type="molecule type" value="Genomic_DNA"/>
</dbReference>
<keyword evidence="2" id="KW-1003">Cell membrane</keyword>
<dbReference type="Gene3D" id="3.40.710.10">
    <property type="entry name" value="DD-peptidase/beta-lactamase superfamily"/>
    <property type="match status" value="1"/>
</dbReference>
<feature type="non-terminal residue" evidence="12">
    <location>
        <position position="1"/>
    </location>
</feature>
<keyword evidence="6" id="KW-0573">Peptidoglycan synthesis</keyword>
<dbReference type="AlphaFoldDB" id="X1FSP3"/>
<comment type="caution">
    <text evidence="12">The sequence shown here is derived from an EMBL/GenBank/DDBJ whole genome shotgun (WGS) entry which is preliminary data.</text>
</comment>
<feature type="domain" description="Penicillin-binding protein transpeptidase" evidence="11">
    <location>
        <begin position="66"/>
        <end position="281"/>
    </location>
</feature>
<evidence type="ECO:0000259" key="11">
    <source>
        <dbReference type="Pfam" id="PF00905"/>
    </source>
</evidence>
<dbReference type="EC" id="2.4.99.28" evidence="9"/>
<dbReference type="GO" id="GO:0016020">
    <property type="term" value="C:membrane"/>
    <property type="evidence" value="ECO:0007669"/>
    <property type="project" value="UniProtKB-SubCell"/>
</dbReference>
<evidence type="ECO:0000256" key="7">
    <source>
        <dbReference type="ARBA" id="ARBA00023136"/>
    </source>
</evidence>
<accession>X1FSP3</accession>
<protein>
    <recommendedName>
        <fullName evidence="9">peptidoglycan glycosyltransferase</fullName>
        <ecNumber evidence="9">2.4.99.28</ecNumber>
    </recommendedName>
</protein>
<evidence type="ECO:0000256" key="2">
    <source>
        <dbReference type="ARBA" id="ARBA00022475"/>
    </source>
</evidence>
<evidence type="ECO:0000256" key="6">
    <source>
        <dbReference type="ARBA" id="ARBA00022984"/>
    </source>
</evidence>
<comment type="subcellular location">
    <subcellularLocation>
        <location evidence="1">Membrane</location>
    </subcellularLocation>
</comment>
<keyword evidence="5" id="KW-0133">Cell shape</keyword>
<gene>
    <name evidence="12" type="ORF">S03H2_35471</name>
</gene>
<dbReference type="GO" id="GO:0008658">
    <property type="term" value="F:penicillin binding"/>
    <property type="evidence" value="ECO:0007669"/>
    <property type="project" value="InterPro"/>
</dbReference>
<keyword evidence="8" id="KW-0961">Cell wall biogenesis/degradation</keyword>
<evidence type="ECO:0000256" key="1">
    <source>
        <dbReference type="ARBA" id="ARBA00004370"/>
    </source>
</evidence>
<feature type="non-terminal residue" evidence="12">
    <location>
        <position position="282"/>
    </location>
</feature>
<dbReference type="GO" id="GO:0009252">
    <property type="term" value="P:peptidoglycan biosynthetic process"/>
    <property type="evidence" value="ECO:0007669"/>
    <property type="project" value="UniProtKB-KW"/>
</dbReference>
<sequence>VSILDRAPHFTLHVKSLLEEKYGEEFLRRKGLSVFTTLDWELQKAAQEAVERWIKRNEAFYAFNVSLVAIDPKTGQVLAMIGSKDWGGEPFPENCSPGKDCLFDPMVNVAFRERQPGSAFKPFVYTTAFEKGFSDNKIIIDEETNFGIWGGEPYIPQNYDGTFRGPVTLRQALSQSLNVPSVKVLVYLAGIEDSIETAKEFGITTLKALSFYGPSLVLGGGEVKLLDMVSAFGVFATKGFKVSPSFILEIKDDTGDVVFEEKKTPKRVLESEVANLINNILS</sequence>
<dbReference type="InterPro" id="IPR050396">
    <property type="entry name" value="Glycosyltr_51/Transpeptidase"/>
</dbReference>
<organism evidence="12">
    <name type="scientific">marine sediment metagenome</name>
    <dbReference type="NCBI Taxonomy" id="412755"/>
    <lineage>
        <taxon>unclassified sequences</taxon>
        <taxon>metagenomes</taxon>
        <taxon>ecological metagenomes</taxon>
    </lineage>
</organism>
<keyword evidence="7" id="KW-0472">Membrane</keyword>
<dbReference type="SUPFAM" id="SSF56601">
    <property type="entry name" value="beta-lactamase/transpeptidase-like"/>
    <property type="match status" value="1"/>
</dbReference>
<dbReference type="GO" id="GO:0008955">
    <property type="term" value="F:peptidoglycan glycosyltransferase activity"/>
    <property type="evidence" value="ECO:0007669"/>
    <property type="project" value="UniProtKB-EC"/>
</dbReference>
<proteinExistence type="predicted"/>
<evidence type="ECO:0000256" key="8">
    <source>
        <dbReference type="ARBA" id="ARBA00023316"/>
    </source>
</evidence>
<evidence type="ECO:0000256" key="9">
    <source>
        <dbReference type="ARBA" id="ARBA00044770"/>
    </source>
</evidence>
<evidence type="ECO:0000256" key="3">
    <source>
        <dbReference type="ARBA" id="ARBA00022676"/>
    </source>
</evidence>
<keyword evidence="4" id="KW-0808">Transferase</keyword>
<dbReference type="PANTHER" id="PTHR32282">
    <property type="entry name" value="BINDING PROTEIN TRANSPEPTIDASE, PUTATIVE-RELATED"/>
    <property type="match status" value="1"/>
</dbReference>
<dbReference type="PANTHER" id="PTHR32282:SF11">
    <property type="entry name" value="PENICILLIN-BINDING PROTEIN 1B"/>
    <property type="match status" value="1"/>
</dbReference>
<dbReference type="GO" id="GO:0008360">
    <property type="term" value="P:regulation of cell shape"/>
    <property type="evidence" value="ECO:0007669"/>
    <property type="project" value="UniProtKB-KW"/>
</dbReference>
<name>X1FSP3_9ZZZZ</name>
<evidence type="ECO:0000256" key="4">
    <source>
        <dbReference type="ARBA" id="ARBA00022679"/>
    </source>
</evidence>
<dbReference type="GO" id="GO:0030288">
    <property type="term" value="C:outer membrane-bounded periplasmic space"/>
    <property type="evidence" value="ECO:0007669"/>
    <property type="project" value="TreeGrafter"/>
</dbReference>
<evidence type="ECO:0000256" key="10">
    <source>
        <dbReference type="ARBA" id="ARBA00049902"/>
    </source>
</evidence>
<dbReference type="GO" id="GO:0071555">
    <property type="term" value="P:cell wall organization"/>
    <property type="evidence" value="ECO:0007669"/>
    <property type="project" value="UniProtKB-KW"/>
</dbReference>
<evidence type="ECO:0000313" key="12">
    <source>
        <dbReference type="EMBL" id="GAH48696.1"/>
    </source>
</evidence>
<dbReference type="Pfam" id="PF00905">
    <property type="entry name" value="Transpeptidase"/>
    <property type="match status" value="1"/>
</dbReference>